<keyword evidence="2" id="KW-1185">Reference proteome</keyword>
<sequence length="231" mass="26757">MSNRPFARGSDLKTTKSNEQPQFTLTPNQHGQIPLLAQERKRYLELNQPIQSSSLLEARAMLQTYRAAFTRDLPELKFPSGQQQIDIVVEYLMMPCSPDIEESPTTQFVRQSHESLGAWKAYSDMTRSGDPRAYRQWNMAEARRRVRRHNTIISDLNAEWDAWVAEQSPEIQNAALRHPDRDEIQGLARSPFKNFYHFMLVSCDMEIQQRQHIAEALILQYPAAFPGFMTS</sequence>
<dbReference type="Proteomes" id="UP001153334">
    <property type="component" value="Unassembled WGS sequence"/>
</dbReference>
<accession>A0ACC2HY66</accession>
<gene>
    <name evidence="1" type="ORF">ONZ43_g6731</name>
</gene>
<protein>
    <submittedName>
        <fullName evidence="1">Uncharacterized protein</fullName>
    </submittedName>
</protein>
<name>A0ACC2HY66_9PEZI</name>
<reference evidence="1" key="1">
    <citation type="submission" date="2022-11" db="EMBL/GenBank/DDBJ databases">
        <title>Genome Sequence of Nemania bipapillata.</title>
        <authorList>
            <person name="Buettner E."/>
        </authorList>
    </citation>
    <scope>NUCLEOTIDE SEQUENCE</scope>
    <source>
        <strain evidence="1">CP14</strain>
    </source>
</reference>
<dbReference type="EMBL" id="JAPESX010002527">
    <property type="protein sequence ID" value="KAJ8107446.1"/>
    <property type="molecule type" value="Genomic_DNA"/>
</dbReference>
<comment type="caution">
    <text evidence="1">The sequence shown here is derived from an EMBL/GenBank/DDBJ whole genome shotgun (WGS) entry which is preliminary data.</text>
</comment>
<evidence type="ECO:0000313" key="1">
    <source>
        <dbReference type="EMBL" id="KAJ8107446.1"/>
    </source>
</evidence>
<proteinExistence type="predicted"/>
<evidence type="ECO:0000313" key="2">
    <source>
        <dbReference type="Proteomes" id="UP001153334"/>
    </source>
</evidence>
<organism evidence="1 2">
    <name type="scientific">Nemania bipapillata</name>
    <dbReference type="NCBI Taxonomy" id="110536"/>
    <lineage>
        <taxon>Eukaryota</taxon>
        <taxon>Fungi</taxon>
        <taxon>Dikarya</taxon>
        <taxon>Ascomycota</taxon>
        <taxon>Pezizomycotina</taxon>
        <taxon>Sordariomycetes</taxon>
        <taxon>Xylariomycetidae</taxon>
        <taxon>Xylariales</taxon>
        <taxon>Xylariaceae</taxon>
        <taxon>Nemania</taxon>
    </lineage>
</organism>